<sequence length="165" mass="18900">MEVAKVVKLLWQWNFSGSLETHVAHNTTKTMKAPERDYNIYRDNFERAPATYFRDLHHPLLKNDSKIAAAETSKDAWGFLQTAKVITVKLQSLRRDFETLFMKSNESVQDFLSKVSGIVSQMKSYGKKIKDEIVSAKVLKSLTTKFDHVIVAIEESKDLSISFIL</sequence>
<name>A0AA89B5T2_9ASTE</name>
<dbReference type="Pfam" id="PF14223">
    <property type="entry name" value="Retrotran_gag_2"/>
    <property type="match status" value="1"/>
</dbReference>
<dbReference type="AlphaFoldDB" id="A0AA89B5T2"/>
<dbReference type="PANTHER" id="PTHR35317:SF35">
    <property type="entry name" value="DUF4219 DOMAIN-CONTAINING PROTEIN"/>
    <property type="match status" value="1"/>
</dbReference>
<dbReference type="PANTHER" id="PTHR35317">
    <property type="entry name" value="OS04G0629600 PROTEIN"/>
    <property type="match status" value="1"/>
</dbReference>
<gene>
    <name evidence="1" type="ORF">RJ639_041214</name>
</gene>
<organism evidence="1 2">
    <name type="scientific">Escallonia herrerae</name>
    <dbReference type="NCBI Taxonomy" id="1293975"/>
    <lineage>
        <taxon>Eukaryota</taxon>
        <taxon>Viridiplantae</taxon>
        <taxon>Streptophyta</taxon>
        <taxon>Embryophyta</taxon>
        <taxon>Tracheophyta</taxon>
        <taxon>Spermatophyta</taxon>
        <taxon>Magnoliopsida</taxon>
        <taxon>eudicotyledons</taxon>
        <taxon>Gunneridae</taxon>
        <taxon>Pentapetalae</taxon>
        <taxon>asterids</taxon>
        <taxon>campanulids</taxon>
        <taxon>Escalloniales</taxon>
        <taxon>Escalloniaceae</taxon>
        <taxon>Escallonia</taxon>
    </lineage>
</organism>
<keyword evidence="2" id="KW-1185">Reference proteome</keyword>
<protein>
    <submittedName>
        <fullName evidence="1">Uncharacterized protein</fullName>
    </submittedName>
</protein>
<evidence type="ECO:0000313" key="2">
    <source>
        <dbReference type="Proteomes" id="UP001188597"/>
    </source>
</evidence>
<comment type="caution">
    <text evidence="1">The sequence shown here is derived from an EMBL/GenBank/DDBJ whole genome shotgun (WGS) entry which is preliminary data.</text>
</comment>
<reference evidence="1" key="1">
    <citation type="submission" date="2022-12" db="EMBL/GenBank/DDBJ databases">
        <title>Draft genome assemblies for two species of Escallonia (Escalloniales).</title>
        <authorList>
            <person name="Chanderbali A."/>
            <person name="Dervinis C."/>
            <person name="Anghel I."/>
            <person name="Soltis D."/>
            <person name="Soltis P."/>
            <person name="Zapata F."/>
        </authorList>
    </citation>
    <scope>NUCLEOTIDE SEQUENCE</scope>
    <source>
        <strain evidence="1">UCBG64.0493</strain>
        <tissue evidence="1">Leaf</tissue>
    </source>
</reference>
<evidence type="ECO:0000313" key="1">
    <source>
        <dbReference type="EMBL" id="KAK3027268.1"/>
    </source>
</evidence>
<accession>A0AA89B5T2</accession>
<dbReference type="EMBL" id="JAVXUP010000468">
    <property type="protein sequence ID" value="KAK3027268.1"/>
    <property type="molecule type" value="Genomic_DNA"/>
</dbReference>
<dbReference type="Proteomes" id="UP001188597">
    <property type="component" value="Unassembled WGS sequence"/>
</dbReference>
<proteinExistence type="predicted"/>